<protein>
    <recommendedName>
        <fullName evidence="2">Probable nitronate monooxygenase</fullName>
    </recommendedName>
</protein>
<dbReference type="InterPro" id="IPR013785">
    <property type="entry name" value="Aldolase_TIM"/>
</dbReference>
<dbReference type="RefSeq" id="WP_101028841.1">
    <property type="nucleotide sequence ID" value="NZ_CABMMZ010000039.1"/>
</dbReference>
<dbReference type="Pfam" id="PF03060">
    <property type="entry name" value="NMO"/>
    <property type="match status" value="2"/>
</dbReference>
<dbReference type="GO" id="GO:0018580">
    <property type="term" value="F:nitronate monooxygenase activity"/>
    <property type="evidence" value="ECO:0007669"/>
    <property type="project" value="InterPro"/>
</dbReference>
<keyword evidence="3" id="KW-0285">Flavoprotein</keyword>
<evidence type="ECO:0000313" key="6">
    <source>
        <dbReference type="EMBL" id="PKD31397.1"/>
    </source>
</evidence>
<accession>A0A2N0UWN5</accession>
<proteinExistence type="predicted"/>
<dbReference type="AlphaFoldDB" id="A0A2N0UWN5"/>
<comment type="caution">
    <text evidence="6">The sequence shown here is derived from an EMBL/GenBank/DDBJ whole genome shotgun (WGS) entry which is preliminary data.</text>
</comment>
<dbReference type="InterPro" id="IPR004136">
    <property type="entry name" value="NMO"/>
</dbReference>
<dbReference type="EMBL" id="NNSR01000039">
    <property type="protein sequence ID" value="PKD31397.1"/>
    <property type="molecule type" value="Genomic_DNA"/>
</dbReference>
<dbReference type="Gene3D" id="3.20.20.70">
    <property type="entry name" value="Aldolase class I"/>
    <property type="match status" value="1"/>
</dbReference>
<keyword evidence="5 6" id="KW-0560">Oxidoreductase</keyword>
<organism evidence="6 7">
    <name type="scientific">Ruminococcus bromii</name>
    <dbReference type="NCBI Taxonomy" id="40518"/>
    <lineage>
        <taxon>Bacteria</taxon>
        <taxon>Bacillati</taxon>
        <taxon>Bacillota</taxon>
        <taxon>Clostridia</taxon>
        <taxon>Eubacteriales</taxon>
        <taxon>Oscillospiraceae</taxon>
        <taxon>Ruminococcus</taxon>
    </lineage>
</organism>
<dbReference type="PANTHER" id="PTHR32332:SF20">
    <property type="entry name" value="2-NITROPROPANE DIOXYGENASE-LIKE PROTEIN"/>
    <property type="match status" value="1"/>
</dbReference>
<name>A0A2N0UWN5_9FIRM</name>
<comment type="function">
    <text evidence="1">Nitronate monooxygenase that uses molecular oxygen to catalyze the oxidative denitrification of alkyl nitronates. Acts on propionate 3-nitronate (P3N), the presumed physiological substrate. Probably functions in the detoxification of P3N, a metabolic poison produced by plants and fungi as a defense mechanism.</text>
</comment>
<dbReference type="PANTHER" id="PTHR32332">
    <property type="entry name" value="2-NITROPROPANE DIOXYGENASE"/>
    <property type="match status" value="1"/>
</dbReference>
<reference evidence="6" key="1">
    <citation type="journal article" date="2018" name="Environ. Microbiol.">
        <title>Sporulation capability and amylosome conservation among diverse human colonic and rumen isolates of the keystone starch-degrader Ruminococcus bromii.</title>
        <authorList>
            <person name="Mukhopadhya I."/>
            <person name="Morais S."/>
            <person name="Laverde-Gomez J."/>
            <person name="Sheridan P.O."/>
            <person name="Walker A.W."/>
            <person name="Kelly W."/>
            <person name="Klieve A.V."/>
            <person name="Ouwerkerk D."/>
            <person name="Duncan S.H."/>
            <person name="Louis P."/>
            <person name="Koropatkin N."/>
            <person name="Cockburn D."/>
            <person name="Kibler R."/>
            <person name="Cooper P.J."/>
            <person name="Sandoval C."/>
            <person name="Crost E."/>
            <person name="Juge N."/>
            <person name="Bayer E.A."/>
            <person name="Flint H.J."/>
        </authorList>
    </citation>
    <scope>NUCLEOTIDE SEQUENCE [LARGE SCALE GENOMIC DNA]</scope>
    <source>
        <strain evidence="6">ATCC 27255</strain>
    </source>
</reference>
<evidence type="ECO:0000256" key="2">
    <source>
        <dbReference type="ARBA" id="ARBA00013457"/>
    </source>
</evidence>
<dbReference type="InterPro" id="IPR017569">
    <property type="entry name" value="Enoyl_ACP_red-II_put"/>
</dbReference>
<evidence type="ECO:0000256" key="5">
    <source>
        <dbReference type="ARBA" id="ARBA00023002"/>
    </source>
</evidence>
<dbReference type="SUPFAM" id="SSF51412">
    <property type="entry name" value="Inosine monophosphate dehydrogenase (IMPDH)"/>
    <property type="match status" value="1"/>
</dbReference>
<dbReference type="GeneID" id="93768346"/>
<dbReference type="NCBIfam" id="TIGR03151">
    <property type="entry name" value="enACPred_II"/>
    <property type="match status" value="1"/>
</dbReference>
<evidence type="ECO:0000256" key="4">
    <source>
        <dbReference type="ARBA" id="ARBA00022643"/>
    </source>
</evidence>
<evidence type="ECO:0000313" key="7">
    <source>
        <dbReference type="Proteomes" id="UP000233425"/>
    </source>
</evidence>
<dbReference type="Proteomes" id="UP000233425">
    <property type="component" value="Unassembled WGS sequence"/>
</dbReference>
<keyword evidence="4" id="KW-0288">FMN</keyword>
<sequence>MISTVIDQSLGLEFPIFQGGMAWVADASLAAGVSNAGGLGIIAAMNSNGEQLREEIRKCKKMTDKIFGVNIMLMSPFAEEVSDVVVEEGIKVITTGAGNPGKYMAKWLEAGIKVIPVVPSVALARKMEKDGAFAVIAEGGESGGHVGDLTTMALVPQVVDAVKIPVIAAGGIADGRQIAAAFMLGAQGVQVGTRFLVAKECTISQEYKNKILKARDIDTVVTGKRLGHPVRSIRNSFTREYTKAEYDSANVSDEELENMGLGRLRRAVREGDVSQGTVLAGQVASMVKKEQPAREMIEEMFSQAEEVLNGATKWVK</sequence>
<gene>
    <name evidence="6" type="ORF">RBATCC27255_00777</name>
</gene>
<evidence type="ECO:0000256" key="1">
    <source>
        <dbReference type="ARBA" id="ARBA00003535"/>
    </source>
</evidence>
<keyword evidence="6" id="KW-0503">Monooxygenase</keyword>
<dbReference type="CDD" id="cd04730">
    <property type="entry name" value="NPD_like"/>
    <property type="match status" value="1"/>
</dbReference>
<keyword evidence="7" id="KW-1185">Reference proteome</keyword>
<evidence type="ECO:0000256" key="3">
    <source>
        <dbReference type="ARBA" id="ARBA00022630"/>
    </source>
</evidence>